<dbReference type="Proteomes" id="UP000688137">
    <property type="component" value="Unassembled WGS sequence"/>
</dbReference>
<dbReference type="GO" id="GO:0031514">
    <property type="term" value="C:motile cilium"/>
    <property type="evidence" value="ECO:0007669"/>
    <property type="project" value="TreeGrafter"/>
</dbReference>
<evidence type="ECO:0000256" key="1">
    <source>
        <dbReference type="ARBA" id="ARBA00004120"/>
    </source>
</evidence>
<keyword evidence="6" id="KW-0966">Cell projection</keyword>
<dbReference type="GO" id="GO:0030992">
    <property type="term" value="C:intraciliary transport particle B"/>
    <property type="evidence" value="ECO:0007669"/>
    <property type="project" value="TreeGrafter"/>
</dbReference>
<name>A0A8S1NK10_PARPR</name>
<dbReference type="GO" id="GO:0042073">
    <property type="term" value="P:intraciliary transport"/>
    <property type="evidence" value="ECO:0007669"/>
    <property type="project" value="InterPro"/>
</dbReference>
<reference evidence="7" key="1">
    <citation type="submission" date="2021-01" db="EMBL/GenBank/DDBJ databases">
        <authorList>
            <consortium name="Genoscope - CEA"/>
            <person name="William W."/>
        </authorList>
    </citation>
    <scope>NUCLEOTIDE SEQUENCE</scope>
</reference>
<keyword evidence="3" id="KW-0963">Cytoplasm</keyword>
<dbReference type="EMBL" id="CAJJDM010000093">
    <property type="protein sequence ID" value="CAD8092422.1"/>
    <property type="molecule type" value="Genomic_DNA"/>
</dbReference>
<dbReference type="AlphaFoldDB" id="A0A8S1NK10"/>
<comment type="subcellular location">
    <subcellularLocation>
        <location evidence="1">Cytoplasm</location>
        <location evidence="1">Cytoskeleton</location>
        <location evidence="1">Cilium basal body</location>
    </subcellularLocation>
</comment>
<dbReference type="Pfam" id="PF12317">
    <property type="entry name" value="IFT46_B_C"/>
    <property type="match status" value="1"/>
</dbReference>
<dbReference type="InterPro" id="IPR022088">
    <property type="entry name" value="Intraflagellar_transp_cmplxB"/>
</dbReference>
<protein>
    <submittedName>
        <fullName evidence="7">Uncharacterized protein</fullName>
    </submittedName>
</protein>
<dbReference type="PANTHER" id="PTHR13376:SF0">
    <property type="entry name" value="INTRAFLAGELLAR TRANSPORT PROTEIN 46 HOMOLOG"/>
    <property type="match status" value="1"/>
</dbReference>
<evidence type="ECO:0000256" key="2">
    <source>
        <dbReference type="ARBA" id="ARBA00007700"/>
    </source>
</evidence>
<comment type="similarity">
    <text evidence="2">Belongs to the IFT46 family.</text>
</comment>
<keyword evidence="4" id="KW-0969">Cilium</keyword>
<dbReference type="GO" id="GO:0005815">
    <property type="term" value="C:microtubule organizing center"/>
    <property type="evidence" value="ECO:0007669"/>
    <property type="project" value="TreeGrafter"/>
</dbReference>
<evidence type="ECO:0000256" key="3">
    <source>
        <dbReference type="ARBA" id="ARBA00022490"/>
    </source>
</evidence>
<comment type="caution">
    <text evidence="7">The sequence shown here is derived from an EMBL/GenBank/DDBJ whole genome shotgun (WGS) entry which is preliminary data.</text>
</comment>
<evidence type="ECO:0000256" key="4">
    <source>
        <dbReference type="ARBA" id="ARBA00023069"/>
    </source>
</evidence>
<accession>A0A8S1NK10</accession>
<keyword evidence="8" id="KW-1185">Reference proteome</keyword>
<evidence type="ECO:0000256" key="5">
    <source>
        <dbReference type="ARBA" id="ARBA00023212"/>
    </source>
</evidence>
<dbReference type="GO" id="GO:0060271">
    <property type="term" value="P:cilium assembly"/>
    <property type="evidence" value="ECO:0007669"/>
    <property type="project" value="TreeGrafter"/>
</dbReference>
<evidence type="ECO:0000313" key="8">
    <source>
        <dbReference type="Proteomes" id="UP000688137"/>
    </source>
</evidence>
<sequence>MKSNKQQCKKSLLPLSEEFNTQSRIADELSDELTEESTIFQQSTQFFSDCSEFDSKQQIVIKQAEYNTNEQLFKQKQQDNNLQNSYESIKEYIQKYKPKNIILDSKLKPFIPEYIPAVNTIENGISIPRPDGKFDKYGIYDVVGYQLIEREKYYQAQK</sequence>
<evidence type="ECO:0000313" key="7">
    <source>
        <dbReference type="EMBL" id="CAD8092422.1"/>
    </source>
</evidence>
<organism evidence="7 8">
    <name type="scientific">Paramecium primaurelia</name>
    <dbReference type="NCBI Taxonomy" id="5886"/>
    <lineage>
        <taxon>Eukaryota</taxon>
        <taxon>Sar</taxon>
        <taxon>Alveolata</taxon>
        <taxon>Ciliophora</taxon>
        <taxon>Intramacronucleata</taxon>
        <taxon>Oligohymenophorea</taxon>
        <taxon>Peniculida</taxon>
        <taxon>Parameciidae</taxon>
        <taxon>Paramecium</taxon>
    </lineage>
</organism>
<evidence type="ECO:0000256" key="6">
    <source>
        <dbReference type="ARBA" id="ARBA00023273"/>
    </source>
</evidence>
<gene>
    <name evidence="7" type="ORF">PPRIM_AZ9-3.1.T0900179</name>
</gene>
<keyword evidence="5" id="KW-0206">Cytoskeleton</keyword>
<dbReference type="PANTHER" id="PTHR13376">
    <property type="entry name" value="INTRAFLAGELLAR TRANSPORT PROTEIN 46 HOMOLOG"/>
    <property type="match status" value="1"/>
</dbReference>
<proteinExistence type="inferred from homology"/>